<name>A0A329M1H0_9BACL</name>
<proteinExistence type="predicted"/>
<accession>A0A329M1H0</accession>
<keyword evidence="1" id="KW-0812">Transmembrane</keyword>
<dbReference type="Proteomes" id="UP000250369">
    <property type="component" value="Unassembled WGS sequence"/>
</dbReference>
<organism evidence="2 3">
    <name type="scientific">Paenibacillus contaminans</name>
    <dbReference type="NCBI Taxonomy" id="450362"/>
    <lineage>
        <taxon>Bacteria</taxon>
        <taxon>Bacillati</taxon>
        <taxon>Bacillota</taxon>
        <taxon>Bacilli</taxon>
        <taxon>Bacillales</taxon>
        <taxon>Paenibacillaceae</taxon>
        <taxon>Paenibacillus</taxon>
    </lineage>
</organism>
<comment type="caution">
    <text evidence="2">The sequence shown here is derived from an EMBL/GenBank/DDBJ whole genome shotgun (WGS) entry which is preliminary data.</text>
</comment>
<gene>
    <name evidence="2" type="ORF">DQG23_32745</name>
</gene>
<evidence type="ECO:0000256" key="1">
    <source>
        <dbReference type="SAM" id="Phobius"/>
    </source>
</evidence>
<feature type="transmembrane region" description="Helical" evidence="1">
    <location>
        <begin position="132"/>
        <end position="152"/>
    </location>
</feature>
<keyword evidence="1" id="KW-1133">Transmembrane helix</keyword>
<dbReference type="EMBL" id="QMFB01000028">
    <property type="protein sequence ID" value="RAV13851.1"/>
    <property type="molecule type" value="Genomic_DNA"/>
</dbReference>
<reference evidence="2 3" key="1">
    <citation type="journal article" date="2009" name="Int. J. Syst. Evol. Microbiol.">
        <title>Paenibacillus contaminans sp. nov., isolated from a contaminated laboratory plate.</title>
        <authorList>
            <person name="Chou J.H."/>
            <person name="Lee J.H."/>
            <person name="Lin M.C."/>
            <person name="Chang P.S."/>
            <person name="Arun A.B."/>
            <person name="Young C.C."/>
            <person name="Chen W.M."/>
        </authorList>
    </citation>
    <scope>NUCLEOTIDE SEQUENCE [LARGE SCALE GENOMIC DNA]</scope>
    <source>
        <strain evidence="2 3">CKOBP-6</strain>
    </source>
</reference>
<keyword evidence="1" id="KW-0472">Membrane</keyword>
<feature type="transmembrane region" description="Helical" evidence="1">
    <location>
        <begin position="6"/>
        <end position="22"/>
    </location>
</feature>
<dbReference type="AlphaFoldDB" id="A0A329M1H0"/>
<feature type="transmembrane region" description="Helical" evidence="1">
    <location>
        <begin position="158"/>
        <end position="177"/>
    </location>
</feature>
<evidence type="ECO:0000313" key="2">
    <source>
        <dbReference type="EMBL" id="RAV13851.1"/>
    </source>
</evidence>
<evidence type="ECO:0000313" key="3">
    <source>
        <dbReference type="Proteomes" id="UP000250369"/>
    </source>
</evidence>
<protein>
    <submittedName>
        <fullName evidence="2">Uncharacterized protein</fullName>
    </submittedName>
</protein>
<keyword evidence="3" id="KW-1185">Reference proteome</keyword>
<feature type="transmembrane region" description="Helical" evidence="1">
    <location>
        <begin position="34"/>
        <end position="56"/>
    </location>
</feature>
<feature type="non-terminal residue" evidence="2">
    <location>
        <position position="1"/>
    </location>
</feature>
<feature type="transmembrane region" description="Helical" evidence="1">
    <location>
        <begin position="98"/>
        <end position="120"/>
    </location>
</feature>
<sequence>AGTNAGGAVTASIAFGIAWRRMHGGPGAAPRGRGLLRGVGGVALAAAAGLAALWLVNRAMPAAGPPSHIGRAMQQLADGRLDLIGLIVVRKLQMNAHLIGVSIWSKVVLTGIFVMAVLVLRPRGVFRRWLAEYPYIMHGIAANLVGAIAALLLNDSGIVAAGTMIGFITVPLLAIRLREREKTV</sequence>